<dbReference type="InterPro" id="IPR029055">
    <property type="entry name" value="Ntn_hydrolases_N"/>
</dbReference>
<name>A0A1W1YLP7_9BURK</name>
<dbReference type="RefSeq" id="WP_084282876.1">
    <property type="nucleotide sequence ID" value="NZ_FWXJ01000003.1"/>
</dbReference>
<evidence type="ECO:0000313" key="2">
    <source>
        <dbReference type="Proteomes" id="UP000192708"/>
    </source>
</evidence>
<dbReference type="OrthoDB" id="5297205at2"/>
<reference evidence="1 2" key="1">
    <citation type="submission" date="2017-04" db="EMBL/GenBank/DDBJ databases">
        <authorList>
            <person name="Afonso C.L."/>
            <person name="Miller P.J."/>
            <person name="Scott M.A."/>
            <person name="Spackman E."/>
            <person name="Goraichik I."/>
            <person name="Dimitrov K.M."/>
            <person name="Suarez D.L."/>
            <person name="Swayne D.E."/>
        </authorList>
    </citation>
    <scope>NUCLEOTIDE SEQUENCE [LARGE SCALE GENOMIC DNA]</scope>
    <source>
        <strain evidence="1 2">VK13</strain>
    </source>
</reference>
<dbReference type="Gene3D" id="1.10.246.130">
    <property type="match status" value="1"/>
</dbReference>
<dbReference type="STRING" id="1938817.SAMN06296008_103158"/>
<dbReference type="SUPFAM" id="SSF56235">
    <property type="entry name" value="N-terminal nucleophile aminohydrolases (Ntn hydrolases)"/>
    <property type="match status" value="1"/>
</dbReference>
<keyword evidence="2" id="KW-1185">Reference proteome</keyword>
<gene>
    <name evidence="1" type="ORF">SAMN06296008_103158</name>
</gene>
<dbReference type="InterPro" id="IPR043138">
    <property type="entry name" value="GGT_lsub"/>
</dbReference>
<dbReference type="InterPro" id="IPR043137">
    <property type="entry name" value="GGT_ssub_C"/>
</dbReference>
<proteinExistence type="predicted"/>
<keyword evidence="1" id="KW-0378">Hydrolase</keyword>
<protein>
    <submittedName>
        <fullName evidence="1">Gamma-glutamyltranspeptidase / glutathione hydrolase</fullName>
    </submittedName>
</protein>
<dbReference type="GO" id="GO:0016787">
    <property type="term" value="F:hydrolase activity"/>
    <property type="evidence" value="ECO:0007669"/>
    <property type="project" value="UniProtKB-KW"/>
</dbReference>
<dbReference type="InterPro" id="IPR052896">
    <property type="entry name" value="GGT-like_enzyme"/>
</dbReference>
<dbReference type="EMBL" id="FWXJ01000003">
    <property type="protein sequence ID" value="SMC36658.1"/>
    <property type="molecule type" value="Genomic_DNA"/>
</dbReference>
<organism evidence="1 2">
    <name type="scientific">Polynucleobacter kasalickyi</name>
    <dbReference type="NCBI Taxonomy" id="1938817"/>
    <lineage>
        <taxon>Bacteria</taxon>
        <taxon>Pseudomonadati</taxon>
        <taxon>Pseudomonadota</taxon>
        <taxon>Betaproteobacteria</taxon>
        <taxon>Burkholderiales</taxon>
        <taxon>Burkholderiaceae</taxon>
        <taxon>Polynucleobacter</taxon>
    </lineage>
</organism>
<dbReference type="Proteomes" id="UP000192708">
    <property type="component" value="Unassembled WGS sequence"/>
</dbReference>
<dbReference type="Pfam" id="PF01019">
    <property type="entry name" value="G_glu_transpept"/>
    <property type="match status" value="1"/>
</dbReference>
<dbReference type="PANTHER" id="PTHR43881:SF5">
    <property type="entry name" value="GAMMA-GLUTAMYLTRANSPEPTIDASE"/>
    <property type="match status" value="1"/>
</dbReference>
<dbReference type="PRINTS" id="PR01210">
    <property type="entry name" value="GGTRANSPTASE"/>
</dbReference>
<dbReference type="PANTHER" id="PTHR43881">
    <property type="entry name" value="GAMMA-GLUTAMYLTRANSPEPTIDASE (AFU_ORTHOLOGUE AFUA_4G13580)"/>
    <property type="match status" value="1"/>
</dbReference>
<accession>A0A1W1YLP7</accession>
<evidence type="ECO:0000313" key="1">
    <source>
        <dbReference type="EMBL" id="SMC36658.1"/>
    </source>
</evidence>
<sequence length="531" mass="56815">MINTLCANNGMATAPHHLASQSALKVLRDGGNAIEAMVAAAATIAVVYPHMNSIGGDGFWLILKPNGEQIAIDASGAAAGGANIESYLNRGLTKIPFRGAIAANTVAGTISGWHKALEVSTSMGGSKRLDQLLQDAINYAQDGFPVTEGQSDLTKNKLSELKDIPGFAETFLVGGEPPKPTSMMTNRRLGQTLKKLASQGLDSFYRGELAQEIAKDLSKVGSPVSLEDLNNHFAKINQPLHLQHSLGDLYNVPPPSQGLVSLIILGLLDRTNLKNVQVDSADHVHLVVEATKLAFKIRDSAITDPQYMSQNAQEWLGKDCLDELAQSIQIEKAMAWGEGKGPGDTIWMGTTDKDGLAVSFIQSIYHEYGSGIVLESTGINWQNRGASFSLDKNHINALLPNKKPFHTLNPAGARLKDGRVMVYGNMGGDGQPQSQAAVFTRYAVFNQSLQTAVTAPRWLLGRTWGQSSDTLKLESRFPDTVFEALKARGHDVEKMGVFDSALGHAGAIVRLPSGVLLGATDPRADGVVAAF</sequence>
<dbReference type="Gene3D" id="3.60.20.40">
    <property type="match status" value="1"/>
</dbReference>
<dbReference type="AlphaFoldDB" id="A0A1W1YLP7"/>